<keyword evidence="1" id="KW-0460">Magnesium</keyword>
<evidence type="ECO:0000259" key="2">
    <source>
        <dbReference type="Pfam" id="PF12804"/>
    </source>
</evidence>
<protein>
    <submittedName>
        <fullName evidence="3">Molybdenum cofactor cytidylyltransferase</fullName>
    </submittedName>
</protein>
<keyword evidence="4" id="KW-1185">Reference proteome</keyword>
<dbReference type="EMBL" id="FZQB01000021">
    <property type="protein sequence ID" value="SNT76511.1"/>
    <property type="molecule type" value="Genomic_DNA"/>
</dbReference>
<dbReference type="GO" id="GO:0016779">
    <property type="term" value="F:nucleotidyltransferase activity"/>
    <property type="evidence" value="ECO:0007669"/>
    <property type="project" value="UniProtKB-KW"/>
</dbReference>
<name>A0A239Q1T6_9RHOB</name>
<evidence type="ECO:0000313" key="4">
    <source>
        <dbReference type="Proteomes" id="UP000198307"/>
    </source>
</evidence>
<feature type="domain" description="MobA-like NTP transferase" evidence="2">
    <location>
        <begin position="5"/>
        <end position="156"/>
    </location>
</feature>
<dbReference type="Gene3D" id="3.90.550.10">
    <property type="entry name" value="Spore Coat Polysaccharide Biosynthesis Protein SpsA, Chain A"/>
    <property type="match status" value="1"/>
</dbReference>
<dbReference type="Pfam" id="PF12804">
    <property type="entry name" value="NTP_transf_3"/>
    <property type="match status" value="1"/>
</dbReference>
<dbReference type="Proteomes" id="UP000198307">
    <property type="component" value="Unassembled WGS sequence"/>
</dbReference>
<dbReference type="AlphaFoldDB" id="A0A239Q1T6"/>
<dbReference type="SUPFAM" id="SSF53448">
    <property type="entry name" value="Nucleotide-diphospho-sugar transferases"/>
    <property type="match status" value="1"/>
</dbReference>
<keyword evidence="3" id="KW-0548">Nucleotidyltransferase</keyword>
<gene>
    <name evidence="3" type="ORF">SAMN05444959_1219</name>
</gene>
<sequence>MTQAAILLAAGHSRRFGAANKLCALINGTPILSHSASNLAASGADVLIAVLGDPALADLLPEGYQVVTCSGQQSDSLRAGLAAARAIGASGCLIALGDMPFVTGTFFRQILDAADSTTPSATSGGAGAMPPACFPAAYFDRLDAIQGDRGARQLLISTPRCHLVPAPPAMLRDIDTVADLRACR</sequence>
<dbReference type="OrthoDB" id="9779263at2"/>
<dbReference type="InterPro" id="IPR025877">
    <property type="entry name" value="MobA-like_NTP_Trfase"/>
</dbReference>
<organism evidence="3 4">
    <name type="scientific">Paracoccus seriniphilus</name>
    <dbReference type="NCBI Taxonomy" id="184748"/>
    <lineage>
        <taxon>Bacteria</taxon>
        <taxon>Pseudomonadati</taxon>
        <taxon>Pseudomonadota</taxon>
        <taxon>Alphaproteobacteria</taxon>
        <taxon>Rhodobacterales</taxon>
        <taxon>Paracoccaceae</taxon>
        <taxon>Paracoccus</taxon>
    </lineage>
</organism>
<dbReference type="InterPro" id="IPR029044">
    <property type="entry name" value="Nucleotide-diphossugar_trans"/>
</dbReference>
<keyword evidence="3" id="KW-0808">Transferase</keyword>
<evidence type="ECO:0000256" key="1">
    <source>
        <dbReference type="ARBA" id="ARBA00022842"/>
    </source>
</evidence>
<dbReference type="CDD" id="cd04182">
    <property type="entry name" value="GT_2_like_f"/>
    <property type="match status" value="1"/>
</dbReference>
<dbReference type="PANTHER" id="PTHR43777">
    <property type="entry name" value="MOLYBDENUM COFACTOR CYTIDYLYLTRANSFERASE"/>
    <property type="match status" value="1"/>
</dbReference>
<accession>A0A239Q1T6</accession>
<dbReference type="PANTHER" id="PTHR43777:SF1">
    <property type="entry name" value="MOLYBDENUM COFACTOR CYTIDYLYLTRANSFERASE"/>
    <property type="match status" value="1"/>
</dbReference>
<evidence type="ECO:0000313" key="3">
    <source>
        <dbReference type="EMBL" id="SNT76511.1"/>
    </source>
</evidence>
<dbReference type="RefSeq" id="WP_089345820.1">
    <property type="nucleotide sequence ID" value="NZ_CP067131.1"/>
</dbReference>
<reference evidence="3 4" key="1">
    <citation type="submission" date="2017-07" db="EMBL/GenBank/DDBJ databases">
        <authorList>
            <person name="Sun Z.S."/>
            <person name="Albrecht U."/>
            <person name="Echele G."/>
            <person name="Lee C.C."/>
        </authorList>
    </citation>
    <scope>NUCLEOTIDE SEQUENCE [LARGE SCALE GENOMIC DNA]</scope>
    <source>
        <strain evidence="3 4">DSM 14827</strain>
    </source>
</reference>
<proteinExistence type="predicted"/>